<keyword evidence="2" id="KW-1185">Reference proteome</keyword>
<dbReference type="WBParaSite" id="nRc.2.0.1.t23676-RA">
    <property type="protein sequence ID" value="nRc.2.0.1.t23676-RA"/>
    <property type="gene ID" value="nRc.2.0.1.g23676"/>
</dbReference>
<evidence type="ECO:0000256" key="1">
    <source>
        <dbReference type="SAM" id="MobiDB-lite"/>
    </source>
</evidence>
<protein>
    <submittedName>
        <fullName evidence="3">Uncharacterized protein</fullName>
    </submittedName>
</protein>
<evidence type="ECO:0000313" key="2">
    <source>
        <dbReference type="Proteomes" id="UP000887565"/>
    </source>
</evidence>
<reference evidence="3" key="1">
    <citation type="submission" date="2022-11" db="UniProtKB">
        <authorList>
            <consortium name="WormBaseParasite"/>
        </authorList>
    </citation>
    <scope>IDENTIFICATION</scope>
</reference>
<organism evidence="2 3">
    <name type="scientific">Romanomermis culicivorax</name>
    <name type="common">Nematode worm</name>
    <dbReference type="NCBI Taxonomy" id="13658"/>
    <lineage>
        <taxon>Eukaryota</taxon>
        <taxon>Metazoa</taxon>
        <taxon>Ecdysozoa</taxon>
        <taxon>Nematoda</taxon>
        <taxon>Enoplea</taxon>
        <taxon>Dorylaimia</taxon>
        <taxon>Mermithida</taxon>
        <taxon>Mermithoidea</taxon>
        <taxon>Mermithidae</taxon>
        <taxon>Romanomermis</taxon>
    </lineage>
</organism>
<evidence type="ECO:0000313" key="3">
    <source>
        <dbReference type="WBParaSite" id="nRc.2.0.1.t23676-RA"/>
    </source>
</evidence>
<dbReference type="AlphaFoldDB" id="A0A915JDI8"/>
<feature type="region of interest" description="Disordered" evidence="1">
    <location>
        <begin position="47"/>
        <end position="83"/>
    </location>
</feature>
<dbReference type="Proteomes" id="UP000887565">
    <property type="component" value="Unplaced"/>
</dbReference>
<name>A0A915JDI8_ROMCU</name>
<feature type="compositionally biased region" description="Basic and acidic residues" evidence="1">
    <location>
        <begin position="69"/>
        <end position="83"/>
    </location>
</feature>
<sequence length="83" mass="9541">MQASKLSRCDDDDTLFLDRDLPNNDINDEKSRLRLRFLIIFFKLSPPHKSLPPSHQEALRGAAPNLSVRHSEATRPDQSKDEK</sequence>
<accession>A0A915JDI8</accession>
<proteinExistence type="predicted"/>
<feature type="region of interest" description="Disordered" evidence="1">
    <location>
        <begin position="1"/>
        <end position="23"/>
    </location>
</feature>